<comment type="similarity">
    <text evidence="3">Belongs to the FAD-binding oxidoreductase/transferase type 4 family.</text>
</comment>
<keyword evidence="6" id="KW-0809">Transit peptide</keyword>
<dbReference type="InterPro" id="IPR006094">
    <property type="entry name" value="Oxid_FAD_bind_N"/>
</dbReference>
<dbReference type="FunFam" id="3.30.465.10:FF:000014">
    <property type="entry name" value="D-lactate dehydrogenase (Cytochrome), putative"/>
    <property type="match status" value="1"/>
</dbReference>
<dbReference type="FunFam" id="3.30.70.2740:FF:000001">
    <property type="entry name" value="D-lactate dehydrogenase mitochondrial"/>
    <property type="match status" value="1"/>
</dbReference>
<dbReference type="EC" id="1.1.2.4" evidence="9"/>
<evidence type="ECO:0000256" key="9">
    <source>
        <dbReference type="ARBA" id="ARBA00038897"/>
    </source>
</evidence>
<evidence type="ECO:0000256" key="8">
    <source>
        <dbReference type="ARBA" id="ARBA00023128"/>
    </source>
</evidence>
<evidence type="ECO:0000256" key="7">
    <source>
        <dbReference type="ARBA" id="ARBA00023002"/>
    </source>
</evidence>
<dbReference type="OrthoDB" id="7786253at2759"/>
<dbReference type="GO" id="GO:0008720">
    <property type="term" value="F:D-lactate dehydrogenase (NAD+) activity"/>
    <property type="evidence" value="ECO:0007669"/>
    <property type="project" value="TreeGrafter"/>
</dbReference>
<dbReference type="GeneID" id="54584004"/>
<evidence type="ECO:0000256" key="6">
    <source>
        <dbReference type="ARBA" id="ARBA00022946"/>
    </source>
</evidence>
<dbReference type="FunFam" id="1.10.45.10:FF:000001">
    <property type="entry name" value="D-lactate dehydrogenase mitochondrial"/>
    <property type="match status" value="1"/>
</dbReference>
<dbReference type="EMBL" id="ML987222">
    <property type="protein sequence ID" value="KAF2240272.1"/>
    <property type="molecule type" value="Genomic_DNA"/>
</dbReference>
<evidence type="ECO:0000313" key="13">
    <source>
        <dbReference type="Proteomes" id="UP000800094"/>
    </source>
</evidence>
<organism evidence="12 13">
    <name type="scientific">Trematosphaeria pertusa</name>
    <dbReference type="NCBI Taxonomy" id="390896"/>
    <lineage>
        <taxon>Eukaryota</taxon>
        <taxon>Fungi</taxon>
        <taxon>Dikarya</taxon>
        <taxon>Ascomycota</taxon>
        <taxon>Pezizomycotina</taxon>
        <taxon>Dothideomycetes</taxon>
        <taxon>Pleosporomycetidae</taxon>
        <taxon>Pleosporales</taxon>
        <taxon>Massarineae</taxon>
        <taxon>Trematosphaeriaceae</taxon>
        <taxon>Trematosphaeria</taxon>
    </lineage>
</organism>
<dbReference type="GO" id="GO:1903457">
    <property type="term" value="P:lactate catabolic process"/>
    <property type="evidence" value="ECO:0007669"/>
    <property type="project" value="TreeGrafter"/>
</dbReference>
<protein>
    <recommendedName>
        <fullName evidence="9">D-lactate dehydrogenase (cytochrome)</fullName>
        <ecNumber evidence="9">1.1.2.4</ecNumber>
    </recommendedName>
</protein>
<dbReference type="RefSeq" id="XP_033675276.1">
    <property type="nucleotide sequence ID" value="XM_033830674.1"/>
</dbReference>
<dbReference type="Pfam" id="PF02913">
    <property type="entry name" value="FAD-oxidase_C"/>
    <property type="match status" value="1"/>
</dbReference>
<proteinExistence type="inferred from homology"/>
<name>A0A6A6HR15_9PLEO</name>
<keyword evidence="8" id="KW-0496">Mitochondrion</keyword>
<dbReference type="Pfam" id="PF01565">
    <property type="entry name" value="FAD_binding_4"/>
    <property type="match status" value="1"/>
</dbReference>
<keyword evidence="7" id="KW-0560">Oxidoreductase</keyword>
<dbReference type="SUPFAM" id="SSF55103">
    <property type="entry name" value="FAD-linked oxidases, C-terminal domain"/>
    <property type="match status" value="1"/>
</dbReference>
<accession>A0A6A6HR15</accession>
<dbReference type="PANTHER" id="PTHR11748:SF111">
    <property type="entry name" value="D-LACTATE DEHYDROGENASE, MITOCHONDRIAL-RELATED"/>
    <property type="match status" value="1"/>
</dbReference>
<dbReference type="SUPFAM" id="SSF56176">
    <property type="entry name" value="FAD-binding/transporter-associated domain-like"/>
    <property type="match status" value="1"/>
</dbReference>
<dbReference type="InterPro" id="IPR016164">
    <property type="entry name" value="FAD-linked_Oxase-like_C"/>
</dbReference>
<dbReference type="GO" id="GO:0071949">
    <property type="term" value="F:FAD binding"/>
    <property type="evidence" value="ECO:0007669"/>
    <property type="project" value="InterPro"/>
</dbReference>
<keyword evidence="4" id="KW-0285">Flavoprotein</keyword>
<evidence type="ECO:0000256" key="10">
    <source>
        <dbReference type="ARBA" id="ARBA00051436"/>
    </source>
</evidence>
<dbReference type="PANTHER" id="PTHR11748">
    <property type="entry name" value="D-LACTATE DEHYDROGENASE"/>
    <property type="match status" value="1"/>
</dbReference>
<dbReference type="InterPro" id="IPR016166">
    <property type="entry name" value="FAD-bd_PCMH"/>
</dbReference>
<keyword evidence="13" id="KW-1185">Reference proteome</keyword>
<dbReference type="InterPro" id="IPR036318">
    <property type="entry name" value="FAD-bd_PCMH-like_sf"/>
</dbReference>
<evidence type="ECO:0000259" key="11">
    <source>
        <dbReference type="PROSITE" id="PS51387"/>
    </source>
</evidence>
<dbReference type="Gene3D" id="3.30.465.10">
    <property type="match status" value="1"/>
</dbReference>
<dbReference type="InterPro" id="IPR016171">
    <property type="entry name" value="Vanillyl_alc_oxidase_C-sub2"/>
</dbReference>
<dbReference type="GO" id="GO:0005739">
    <property type="term" value="C:mitochondrion"/>
    <property type="evidence" value="ECO:0007669"/>
    <property type="project" value="UniProtKB-SubCell"/>
</dbReference>
<dbReference type="InterPro" id="IPR004113">
    <property type="entry name" value="FAD-bd_oxidored_4_C"/>
</dbReference>
<evidence type="ECO:0000256" key="1">
    <source>
        <dbReference type="ARBA" id="ARBA00001974"/>
    </source>
</evidence>
<dbReference type="PROSITE" id="PS51387">
    <property type="entry name" value="FAD_PCMH"/>
    <property type="match status" value="1"/>
</dbReference>
<evidence type="ECO:0000256" key="5">
    <source>
        <dbReference type="ARBA" id="ARBA00022827"/>
    </source>
</evidence>
<comment type="subcellular location">
    <subcellularLocation>
        <location evidence="2">Mitochondrion</location>
    </subcellularLocation>
</comment>
<comment type="catalytic activity">
    <reaction evidence="10">
        <text>(R)-lactate + 2 Fe(III)-[cytochrome c] = 2 Fe(II)-[cytochrome c] + pyruvate + 2 H(+)</text>
        <dbReference type="Rhea" id="RHEA:13521"/>
        <dbReference type="Rhea" id="RHEA-COMP:10350"/>
        <dbReference type="Rhea" id="RHEA-COMP:14399"/>
        <dbReference type="ChEBI" id="CHEBI:15361"/>
        <dbReference type="ChEBI" id="CHEBI:15378"/>
        <dbReference type="ChEBI" id="CHEBI:16004"/>
        <dbReference type="ChEBI" id="CHEBI:29033"/>
        <dbReference type="ChEBI" id="CHEBI:29034"/>
        <dbReference type="EC" id="1.1.2.4"/>
    </reaction>
</comment>
<sequence>MFRRPAARLRQLAAPFLKRGALRTQTSGAEQAFRPNAVPKPFWSSSRVLLFTALTGTTTYFFGLNDDTPRFQLPWRGSARPRYASKHEMEKAIQELRFALGDDAISTDDDDLLMHGYSEWSSINIDQLPVAVAYPKCTDEVSQIAKICHKYKVPMIPYSGGSSLEANFSAPYGGMSIDFSFMDSIISLHADDMDVVVQPSVPWMSLNEEIKDSGLFFPVDPGPSARIGGMVGTSCSGTNAVRYGTMKDWVINLTVVLADGTIIKTRRRPRKSSAGYNLTNLFVGSEGTLGLVTEITLKLTVIPQDTSVAVVTFPTIRDAAAAASRVMRAGIPVAAMEIMDEVQMAVINKAGSTAKKWKEVPTMFFKFSGTKAGVQENVRLVKAIARGHKSGDFEFAVDAEEQKMLWSARKESLWSMLALRKEGDEVWSTDVAVPLSRLPDIIEVSKKEMDDLGLFASILGHIGDGNFHESIMYNSKDPKERAAVEKCIKDMVDRALEMEGTCTGEHGVGLGKKDSLMKELGLDTINVMKNIKGALDPHWLMNPGKIMDLPS</sequence>
<keyword evidence="5" id="KW-0274">FAD</keyword>
<dbReference type="GO" id="GO:0004458">
    <property type="term" value="F:D-lactate dehydrogenase (cytochrome) activity"/>
    <property type="evidence" value="ECO:0007669"/>
    <property type="project" value="UniProtKB-EC"/>
</dbReference>
<evidence type="ECO:0000256" key="4">
    <source>
        <dbReference type="ARBA" id="ARBA00022630"/>
    </source>
</evidence>
<dbReference type="Gene3D" id="3.30.70.2740">
    <property type="match status" value="1"/>
</dbReference>
<feature type="domain" description="FAD-binding PCMH-type" evidence="11">
    <location>
        <begin position="125"/>
        <end position="302"/>
    </location>
</feature>
<dbReference type="InterPro" id="IPR016169">
    <property type="entry name" value="FAD-bd_PCMH_sub2"/>
</dbReference>
<evidence type="ECO:0000313" key="12">
    <source>
        <dbReference type="EMBL" id="KAF2240272.1"/>
    </source>
</evidence>
<reference evidence="12" key="1">
    <citation type="journal article" date="2020" name="Stud. Mycol.">
        <title>101 Dothideomycetes genomes: a test case for predicting lifestyles and emergence of pathogens.</title>
        <authorList>
            <person name="Haridas S."/>
            <person name="Albert R."/>
            <person name="Binder M."/>
            <person name="Bloem J."/>
            <person name="Labutti K."/>
            <person name="Salamov A."/>
            <person name="Andreopoulos B."/>
            <person name="Baker S."/>
            <person name="Barry K."/>
            <person name="Bills G."/>
            <person name="Bluhm B."/>
            <person name="Cannon C."/>
            <person name="Castanera R."/>
            <person name="Culley D."/>
            <person name="Daum C."/>
            <person name="Ezra D."/>
            <person name="Gonzalez J."/>
            <person name="Henrissat B."/>
            <person name="Kuo A."/>
            <person name="Liang C."/>
            <person name="Lipzen A."/>
            <person name="Lutzoni F."/>
            <person name="Magnuson J."/>
            <person name="Mondo S."/>
            <person name="Nolan M."/>
            <person name="Ohm R."/>
            <person name="Pangilinan J."/>
            <person name="Park H.-J."/>
            <person name="Ramirez L."/>
            <person name="Alfaro M."/>
            <person name="Sun H."/>
            <person name="Tritt A."/>
            <person name="Yoshinaga Y."/>
            <person name="Zwiers L.-H."/>
            <person name="Turgeon B."/>
            <person name="Goodwin S."/>
            <person name="Spatafora J."/>
            <person name="Crous P."/>
            <person name="Grigoriev I."/>
        </authorList>
    </citation>
    <scope>NUCLEOTIDE SEQUENCE</scope>
    <source>
        <strain evidence="12">CBS 122368</strain>
    </source>
</reference>
<dbReference type="Gene3D" id="1.10.45.10">
    <property type="entry name" value="Vanillyl-alcohol Oxidase, Chain A, domain 4"/>
    <property type="match status" value="1"/>
</dbReference>
<dbReference type="AlphaFoldDB" id="A0A6A6HR15"/>
<gene>
    <name evidence="12" type="ORF">BU26DRAFT_526156</name>
</gene>
<evidence type="ECO:0000256" key="3">
    <source>
        <dbReference type="ARBA" id="ARBA00008000"/>
    </source>
</evidence>
<comment type="cofactor">
    <cofactor evidence="1">
        <name>FAD</name>
        <dbReference type="ChEBI" id="CHEBI:57692"/>
    </cofactor>
</comment>
<evidence type="ECO:0000256" key="2">
    <source>
        <dbReference type="ARBA" id="ARBA00004173"/>
    </source>
</evidence>
<dbReference type="Proteomes" id="UP000800094">
    <property type="component" value="Unassembled WGS sequence"/>
</dbReference>